<evidence type="ECO:0000313" key="2">
    <source>
        <dbReference type="EMBL" id="RNF12794.1"/>
    </source>
</evidence>
<dbReference type="GO" id="GO:0042274">
    <property type="term" value="P:ribosomal small subunit biogenesis"/>
    <property type="evidence" value="ECO:0007669"/>
    <property type="project" value="UniProtKB-ARBA"/>
</dbReference>
<organism evidence="2 3">
    <name type="scientific">Trypanosoma rangeli</name>
    <dbReference type="NCBI Taxonomy" id="5698"/>
    <lineage>
        <taxon>Eukaryota</taxon>
        <taxon>Discoba</taxon>
        <taxon>Euglenozoa</taxon>
        <taxon>Kinetoplastea</taxon>
        <taxon>Metakinetoplastina</taxon>
        <taxon>Trypanosomatida</taxon>
        <taxon>Trypanosomatidae</taxon>
        <taxon>Trypanosoma</taxon>
        <taxon>Herpetosoma</taxon>
    </lineage>
</organism>
<dbReference type="GO" id="GO:0030515">
    <property type="term" value="F:snoRNA binding"/>
    <property type="evidence" value="ECO:0007669"/>
    <property type="project" value="TreeGrafter"/>
</dbReference>
<accession>A0A422P551</accession>
<name>A0A422P551_TRYRA</name>
<gene>
    <name evidence="2" type="ORF">TraAM80_00150</name>
</gene>
<dbReference type="OMA" id="IGTMSEQ"/>
<dbReference type="GO" id="GO:0006364">
    <property type="term" value="P:rRNA processing"/>
    <property type="evidence" value="ECO:0007669"/>
    <property type="project" value="InterPro"/>
</dbReference>
<dbReference type="PANTHER" id="PTHR22734:SF2">
    <property type="entry name" value="U3 SMALL NUCLEOLAR RIBONUCLEOPROTEIN PROTEIN IMP4"/>
    <property type="match status" value="1"/>
</dbReference>
<dbReference type="PANTHER" id="PTHR22734">
    <property type="entry name" value="U3 SMALL NUCLEOLAR RIBONUCLEOPROTEIN PROTEIN IMP4"/>
    <property type="match status" value="1"/>
</dbReference>
<comment type="caution">
    <text evidence="2">The sequence shown here is derived from an EMBL/GenBank/DDBJ whole genome shotgun (WGS) entry which is preliminary data.</text>
</comment>
<protein>
    <submittedName>
        <fullName evidence="2">Putative ribosome biogenesis protein</fullName>
    </submittedName>
</protein>
<feature type="domain" description="Brix" evidence="1">
    <location>
        <begin position="83"/>
        <end position="265"/>
    </location>
</feature>
<dbReference type="AlphaFoldDB" id="A0A422P551"/>
<dbReference type="OrthoDB" id="10253204at2759"/>
<dbReference type="GO" id="GO:0005654">
    <property type="term" value="C:nucleoplasm"/>
    <property type="evidence" value="ECO:0007669"/>
    <property type="project" value="UniProtKB-ARBA"/>
</dbReference>
<evidence type="ECO:0000259" key="1">
    <source>
        <dbReference type="PROSITE" id="PS50833"/>
    </source>
</evidence>
<dbReference type="InterPro" id="IPR007109">
    <property type="entry name" value="Brix"/>
</dbReference>
<dbReference type="Proteomes" id="UP000283634">
    <property type="component" value="Unassembled WGS sequence"/>
</dbReference>
<dbReference type="SUPFAM" id="SSF52954">
    <property type="entry name" value="Class II aaRS ABD-related"/>
    <property type="match status" value="1"/>
</dbReference>
<sequence>MRRSVIRQRKEFLERKQNEHVHEAIHARKEQFREAVSNSTPLPGHLRKDALALKKFSELDDNQTRTLQTTVDDEYSHSGVEDPRVLITTSREPSQKLLEFAKEIRLVVPNAVRMNRGNLSVRQLMEAARRGQYSDVVVLQESQGVPDSLTVSHLPLGPTVVFTIHNLVTRHDIFQDVGTMSEQYPHLIFENFTTRLGHRVRDVLRFLFPVPKPDATRVLTFDNQSDFVSFRHHTFRVVKGREVQLTEVGPRMELTPYRITLGTLEMDDAETEWVLRPYMNTAKKRRLL</sequence>
<keyword evidence="3" id="KW-1185">Reference proteome</keyword>
<dbReference type="Gene3D" id="3.40.50.10480">
    <property type="entry name" value="Probable brix-domain ribosomal biogenesis protein"/>
    <property type="match status" value="1"/>
</dbReference>
<dbReference type="PROSITE" id="PS50833">
    <property type="entry name" value="BRIX"/>
    <property type="match status" value="1"/>
</dbReference>
<proteinExistence type="predicted"/>
<dbReference type="GO" id="GO:0042134">
    <property type="term" value="F:rRNA primary transcript binding"/>
    <property type="evidence" value="ECO:0007669"/>
    <property type="project" value="InterPro"/>
</dbReference>
<dbReference type="FunFam" id="3.40.50.10480:FF:000001">
    <property type="entry name" value="IMP4, U3 small nucleolar ribonucleoprotein"/>
    <property type="match status" value="1"/>
</dbReference>
<dbReference type="Pfam" id="PF04427">
    <property type="entry name" value="Brix"/>
    <property type="match status" value="1"/>
</dbReference>
<evidence type="ECO:0000313" key="3">
    <source>
        <dbReference type="Proteomes" id="UP000283634"/>
    </source>
</evidence>
<dbReference type="RefSeq" id="XP_029242984.1">
    <property type="nucleotide sequence ID" value="XM_029377241.1"/>
</dbReference>
<dbReference type="GO" id="GO:0034457">
    <property type="term" value="C:Mpp10 complex"/>
    <property type="evidence" value="ECO:0007669"/>
    <property type="project" value="UniProtKB-ARBA"/>
</dbReference>
<dbReference type="EMBL" id="MKGL01000002">
    <property type="protein sequence ID" value="RNF12794.1"/>
    <property type="molecule type" value="Genomic_DNA"/>
</dbReference>
<reference evidence="2 3" key="1">
    <citation type="journal article" date="2018" name="BMC Genomics">
        <title>Genomic comparison of Trypanosoma conorhini and Trypanosoma rangeli to Trypanosoma cruzi strains of high and low virulence.</title>
        <authorList>
            <person name="Bradwell K.R."/>
            <person name="Koparde V.N."/>
            <person name="Matveyev A.V."/>
            <person name="Serrano M.G."/>
            <person name="Alves J.M."/>
            <person name="Parikh H."/>
            <person name="Huang B."/>
            <person name="Lee V."/>
            <person name="Espinosa-Alvarez O."/>
            <person name="Ortiz P.A."/>
            <person name="Costa-Martins A.G."/>
            <person name="Teixeira M.M."/>
            <person name="Buck G.A."/>
        </authorList>
    </citation>
    <scope>NUCLEOTIDE SEQUENCE [LARGE SCALE GENOMIC DNA]</scope>
    <source>
        <strain evidence="2 3">AM80</strain>
    </source>
</reference>
<dbReference type="SMART" id="SM00879">
    <property type="entry name" value="Brix"/>
    <property type="match status" value="1"/>
</dbReference>
<dbReference type="GeneID" id="40324083"/>
<dbReference type="InterPro" id="IPR044281">
    <property type="entry name" value="IMP4/RPF1"/>
</dbReference>
<dbReference type="GO" id="GO:0032040">
    <property type="term" value="C:small-subunit processome"/>
    <property type="evidence" value="ECO:0007669"/>
    <property type="project" value="TreeGrafter"/>
</dbReference>